<protein>
    <recommendedName>
        <fullName evidence="6">RNA polymerase sigma factor</fullName>
    </recommendedName>
</protein>
<dbReference type="AlphaFoldDB" id="A0A089LRJ1"/>
<evidence type="ECO:0000259" key="9">
    <source>
        <dbReference type="Pfam" id="PF08281"/>
    </source>
</evidence>
<dbReference type="InterPro" id="IPR039425">
    <property type="entry name" value="RNA_pol_sigma-70-like"/>
</dbReference>
<evidence type="ECO:0000313" key="11">
    <source>
        <dbReference type="Proteomes" id="UP000029507"/>
    </source>
</evidence>
<dbReference type="PROSITE" id="PS01063">
    <property type="entry name" value="SIGMA70_ECF"/>
    <property type="match status" value="1"/>
</dbReference>
<evidence type="ECO:0000256" key="5">
    <source>
        <dbReference type="ARBA" id="ARBA00023163"/>
    </source>
</evidence>
<evidence type="ECO:0000256" key="4">
    <source>
        <dbReference type="ARBA" id="ARBA00023125"/>
    </source>
</evidence>
<evidence type="ECO:0000256" key="2">
    <source>
        <dbReference type="ARBA" id="ARBA00023015"/>
    </source>
</evidence>
<dbReference type="Pfam" id="PF04542">
    <property type="entry name" value="Sigma70_r2"/>
    <property type="match status" value="1"/>
</dbReference>
<dbReference type="KEGG" id="pste:PSTEL_14885"/>
<feature type="domain" description="RNA polymerase sigma factor 70 region 4 type 2" evidence="9">
    <location>
        <begin position="120"/>
        <end position="171"/>
    </location>
</feature>
<dbReference type="GO" id="GO:0016987">
    <property type="term" value="F:sigma factor activity"/>
    <property type="evidence" value="ECO:0007669"/>
    <property type="project" value="UniProtKB-KW"/>
</dbReference>
<feature type="region of interest" description="Disordered" evidence="7">
    <location>
        <begin position="90"/>
        <end position="109"/>
    </location>
</feature>
<dbReference type="Pfam" id="PF08281">
    <property type="entry name" value="Sigma70_r4_2"/>
    <property type="match status" value="1"/>
</dbReference>
<feature type="domain" description="RNA polymerase sigma-70 region 2" evidence="8">
    <location>
        <begin position="23"/>
        <end position="90"/>
    </location>
</feature>
<keyword evidence="5 6" id="KW-0804">Transcription</keyword>
<dbReference type="Gene3D" id="1.10.10.10">
    <property type="entry name" value="Winged helix-like DNA-binding domain superfamily/Winged helix DNA-binding domain"/>
    <property type="match status" value="1"/>
</dbReference>
<keyword evidence="3 6" id="KW-0731">Sigma factor</keyword>
<dbReference type="CDD" id="cd06171">
    <property type="entry name" value="Sigma70_r4"/>
    <property type="match status" value="1"/>
</dbReference>
<evidence type="ECO:0000259" key="8">
    <source>
        <dbReference type="Pfam" id="PF04542"/>
    </source>
</evidence>
<dbReference type="SUPFAM" id="SSF88946">
    <property type="entry name" value="Sigma2 domain of RNA polymerase sigma factors"/>
    <property type="match status" value="1"/>
</dbReference>
<dbReference type="NCBIfam" id="TIGR02937">
    <property type="entry name" value="sigma70-ECF"/>
    <property type="match status" value="1"/>
</dbReference>
<sequence length="181" mass="20764">MDEELNRLIRRARSGDQVAFSELVTRYKGRVYRYAAGMLGDRSDAEDVTQEAFVKAYFSLDALDHDYAFTSWLFRIVSNLCKDYLRKRGKTRNAEAPPPDETIPDPSRSDPIGNLSLKISLDEALRHLSVDHREVLLLYDVQGFRYDEIAELVHVPLGTVKSRLFAARMALRNELKEEGLK</sequence>
<dbReference type="GO" id="GO:0006352">
    <property type="term" value="P:DNA-templated transcription initiation"/>
    <property type="evidence" value="ECO:0007669"/>
    <property type="project" value="InterPro"/>
</dbReference>
<comment type="similarity">
    <text evidence="1 6">Belongs to the sigma-70 factor family. ECF subfamily.</text>
</comment>
<keyword evidence="11" id="KW-1185">Reference proteome</keyword>
<dbReference type="InterPro" id="IPR013325">
    <property type="entry name" value="RNA_pol_sigma_r2"/>
</dbReference>
<dbReference type="InterPro" id="IPR013249">
    <property type="entry name" value="RNA_pol_sigma70_r4_t2"/>
</dbReference>
<evidence type="ECO:0000313" key="10">
    <source>
        <dbReference type="EMBL" id="AIQ64171.1"/>
    </source>
</evidence>
<organism evidence="10 11">
    <name type="scientific">Paenibacillus stellifer</name>
    <dbReference type="NCBI Taxonomy" id="169760"/>
    <lineage>
        <taxon>Bacteria</taxon>
        <taxon>Bacillati</taxon>
        <taxon>Bacillota</taxon>
        <taxon>Bacilli</taxon>
        <taxon>Bacillales</taxon>
        <taxon>Paenibacillaceae</taxon>
        <taxon>Paenibacillus</taxon>
    </lineage>
</organism>
<dbReference type="InterPro" id="IPR000838">
    <property type="entry name" value="RNA_pol_sigma70_ECF_CS"/>
</dbReference>
<dbReference type="GO" id="GO:0003677">
    <property type="term" value="F:DNA binding"/>
    <property type="evidence" value="ECO:0007669"/>
    <property type="project" value="UniProtKB-KW"/>
</dbReference>
<dbReference type="OrthoDB" id="9785675at2"/>
<dbReference type="InterPro" id="IPR036388">
    <property type="entry name" value="WH-like_DNA-bd_sf"/>
</dbReference>
<reference evidence="10 11" key="1">
    <citation type="submission" date="2014-08" db="EMBL/GenBank/DDBJ databases">
        <title>Comparative genomics of the Paenibacillus odorifer group.</title>
        <authorList>
            <person name="den Bakker H.C."/>
            <person name="Tsai Y.-C."/>
            <person name="Martin N."/>
            <person name="Korlach J."/>
            <person name="Wiedmann M."/>
        </authorList>
    </citation>
    <scope>NUCLEOTIDE SEQUENCE [LARGE SCALE GENOMIC DNA]</scope>
    <source>
        <strain evidence="10 11">DSM 14472</strain>
    </source>
</reference>
<gene>
    <name evidence="10" type="ORF">PSTEL_14885</name>
</gene>
<keyword evidence="2 6" id="KW-0805">Transcription regulation</keyword>
<dbReference type="InterPro" id="IPR013324">
    <property type="entry name" value="RNA_pol_sigma_r3/r4-like"/>
</dbReference>
<dbReference type="HOGENOM" id="CLU_047691_3_1_9"/>
<accession>A0A089LRJ1</accession>
<dbReference type="Proteomes" id="UP000029507">
    <property type="component" value="Chromosome"/>
</dbReference>
<dbReference type="InterPro" id="IPR014284">
    <property type="entry name" value="RNA_pol_sigma-70_dom"/>
</dbReference>
<proteinExistence type="inferred from homology"/>
<evidence type="ECO:0000256" key="7">
    <source>
        <dbReference type="SAM" id="MobiDB-lite"/>
    </source>
</evidence>
<dbReference type="SUPFAM" id="SSF88659">
    <property type="entry name" value="Sigma3 and sigma4 domains of RNA polymerase sigma factors"/>
    <property type="match status" value="1"/>
</dbReference>
<keyword evidence="4 6" id="KW-0238">DNA-binding</keyword>
<evidence type="ECO:0000256" key="3">
    <source>
        <dbReference type="ARBA" id="ARBA00023082"/>
    </source>
</evidence>
<evidence type="ECO:0000256" key="1">
    <source>
        <dbReference type="ARBA" id="ARBA00010641"/>
    </source>
</evidence>
<dbReference type="Gene3D" id="1.10.1740.10">
    <property type="match status" value="1"/>
</dbReference>
<dbReference type="InterPro" id="IPR007627">
    <property type="entry name" value="RNA_pol_sigma70_r2"/>
</dbReference>
<dbReference type="GO" id="GO:0006950">
    <property type="term" value="P:response to stress"/>
    <property type="evidence" value="ECO:0007669"/>
    <property type="project" value="UniProtKB-ARBA"/>
</dbReference>
<name>A0A089LRJ1_9BACL</name>
<dbReference type="RefSeq" id="WP_038696238.1">
    <property type="nucleotide sequence ID" value="NZ_CP009286.1"/>
</dbReference>
<evidence type="ECO:0000256" key="6">
    <source>
        <dbReference type="RuleBase" id="RU000716"/>
    </source>
</evidence>
<dbReference type="STRING" id="169760.PSTEL_14885"/>
<dbReference type="PANTHER" id="PTHR43133:SF51">
    <property type="entry name" value="RNA POLYMERASE SIGMA FACTOR"/>
    <property type="match status" value="1"/>
</dbReference>
<dbReference type="PANTHER" id="PTHR43133">
    <property type="entry name" value="RNA POLYMERASE ECF-TYPE SIGMA FACTO"/>
    <property type="match status" value="1"/>
</dbReference>
<dbReference type="EMBL" id="CP009286">
    <property type="protein sequence ID" value="AIQ64171.1"/>
    <property type="molecule type" value="Genomic_DNA"/>
</dbReference>